<organism evidence="1 2">
    <name type="scientific">Dothistroma septosporum (strain NZE10 / CBS 128990)</name>
    <name type="common">Red band needle blight fungus</name>
    <name type="synonym">Mycosphaerella pini</name>
    <dbReference type="NCBI Taxonomy" id="675120"/>
    <lineage>
        <taxon>Eukaryota</taxon>
        <taxon>Fungi</taxon>
        <taxon>Dikarya</taxon>
        <taxon>Ascomycota</taxon>
        <taxon>Pezizomycotina</taxon>
        <taxon>Dothideomycetes</taxon>
        <taxon>Dothideomycetidae</taxon>
        <taxon>Mycosphaerellales</taxon>
        <taxon>Mycosphaerellaceae</taxon>
        <taxon>Dothistroma</taxon>
    </lineage>
</organism>
<dbReference type="EMBL" id="KB446546">
    <property type="protein sequence ID" value="EME38614.1"/>
    <property type="molecule type" value="Genomic_DNA"/>
</dbReference>
<dbReference type="AlphaFoldDB" id="M2XZU7"/>
<name>M2XZU7_DOTSN</name>
<accession>M2XZU7</accession>
<evidence type="ECO:0008006" key="3">
    <source>
        <dbReference type="Google" id="ProtNLM"/>
    </source>
</evidence>
<dbReference type="HOGENOM" id="CLU_1643662_0_0_1"/>
<dbReference type="OrthoDB" id="3621732at2759"/>
<dbReference type="Proteomes" id="UP000016933">
    <property type="component" value="Unassembled WGS sequence"/>
</dbReference>
<evidence type="ECO:0000313" key="1">
    <source>
        <dbReference type="EMBL" id="EME38614.1"/>
    </source>
</evidence>
<reference evidence="2" key="1">
    <citation type="journal article" date="2012" name="PLoS Genet.">
        <title>The genomes of the fungal plant pathogens Cladosporium fulvum and Dothistroma septosporum reveal adaptation to different hosts and lifestyles but also signatures of common ancestry.</title>
        <authorList>
            <person name="de Wit P.J.G.M."/>
            <person name="van der Burgt A."/>
            <person name="Oekmen B."/>
            <person name="Stergiopoulos I."/>
            <person name="Abd-Elsalam K.A."/>
            <person name="Aerts A.L."/>
            <person name="Bahkali A.H."/>
            <person name="Beenen H.G."/>
            <person name="Chettri P."/>
            <person name="Cox M.P."/>
            <person name="Datema E."/>
            <person name="de Vries R.P."/>
            <person name="Dhillon B."/>
            <person name="Ganley A.R."/>
            <person name="Griffiths S.A."/>
            <person name="Guo Y."/>
            <person name="Hamelin R.C."/>
            <person name="Henrissat B."/>
            <person name="Kabir M.S."/>
            <person name="Jashni M.K."/>
            <person name="Kema G."/>
            <person name="Klaubauf S."/>
            <person name="Lapidus A."/>
            <person name="Levasseur A."/>
            <person name="Lindquist E."/>
            <person name="Mehrabi R."/>
            <person name="Ohm R.A."/>
            <person name="Owen T.J."/>
            <person name="Salamov A."/>
            <person name="Schwelm A."/>
            <person name="Schijlen E."/>
            <person name="Sun H."/>
            <person name="van den Burg H.A."/>
            <person name="van Ham R.C.H.J."/>
            <person name="Zhang S."/>
            <person name="Goodwin S.B."/>
            <person name="Grigoriev I.V."/>
            <person name="Collemare J."/>
            <person name="Bradshaw R.E."/>
        </authorList>
    </citation>
    <scope>NUCLEOTIDE SEQUENCE [LARGE SCALE GENOMIC DNA]</scope>
    <source>
        <strain evidence="2">NZE10 / CBS 128990</strain>
    </source>
</reference>
<protein>
    <recommendedName>
        <fullName evidence="3">SnoaL-like domain-containing protein</fullName>
    </recommendedName>
</protein>
<keyword evidence="2" id="KW-1185">Reference proteome</keyword>
<sequence length="161" mass="17866">MTATPPRQDDGTSAAEARAITEQFLRDVTHSIIESINRRNWNSAVWDNMSDDFIAQNEDSRWTSGVTLQKHLSNLSHITKIYPDSRADILDLSVLISDADTQAEVTINLETKNAPAGGPHIQHVYIMEWKKGAEGWKCTKYRGIAGMAGPSMFGGTLSQYL</sequence>
<dbReference type="OMA" id="GMAGPSM"/>
<reference evidence="1 2" key="2">
    <citation type="journal article" date="2012" name="PLoS Pathog.">
        <title>Diverse lifestyles and strategies of plant pathogenesis encoded in the genomes of eighteen Dothideomycetes fungi.</title>
        <authorList>
            <person name="Ohm R.A."/>
            <person name="Feau N."/>
            <person name="Henrissat B."/>
            <person name="Schoch C.L."/>
            <person name="Horwitz B.A."/>
            <person name="Barry K.W."/>
            <person name="Condon B.J."/>
            <person name="Copeland A.C."/>
            <person name="Dhillon B."/>
            <person name="Glaser F."/>
            <person name="Hesse C.N."/>
            <person name="Kosti I."/>
            <person name="LaButti K."/>
            <person name="Lindquist E.A."/>
            <person name="Lucas S."/>
            <person name="Salamov A.A."/>
            <person name="Bradshaw R.E."/>
            <person name="Ciuffetti L."/>
            <person name="Hamelin R.C."/>
            <person name="Kema G.H.J."/>
            <person name="Lawrence C."/>
            <person name="Scott J.A."/>
            <person name="Spatafora J.W."/>
            <person name="Turgeon B.G."/>
            <person name="de Wit P.J.G.M."/>
            <person name="Zhong S."/>
            <person name="Goodwin S.B."/>
            <person name="Grigoriev I.V."/>
        </authorList>
    </citation>
    <scope>NUCLEOTIDE SEQUENCE [LARGE SCALE GENOMIC DNA]</scope>
    <source>
        <strain evidence="2">NZE10 / CBS 128990</strain>
    </source>
</reference>
<evidence type="ECO:0000313" key="2">
    <source>
        <dbReference type="Proteomes" id="UP000016933"/>
    </source>
</evidence>
<gene>
    <name evidence="1" type="ORF">DOTSEDRAFT_57024</name>
</gene>
<proteinExistence type="predicted"/>